<sequence length="179" mass="19640">MDKQAIKRKVVEMLDSGHSRTETFKALSGGKVKDRVLAAWIGAHPDPALRKRHAVKVNILVALMGIWGLLGGIAGLLQINDGGIAMALTMVVIIGVIPLLFAWGFYKGIAVVYTIYVTFTISQIPREFYGFSEEPVSTLLGVAFILAMVFYAAWVKWLLFPDLALVGARKIKGQFVFSN</sequence>
<keyword evidence="1" id="KW-1133">Transmembrane helix</keyword>
<evidence type="ECO:0000313" key="2">
    <source>
        <dbReference type="EMBL" id="RON81326.1"/>
    </source>
</evidence>
<comment type="caution">
    <text evidence="2">The sequence shown here is derived from an EMBL/GenBank/DDBJ whole genome shotgun (WGS) entry which is preliminary data.</text>
</comment>
<protein>
    <recommendedName>
        <fullName evidence="4">Permease</fullName>
    </recommendedName>
</protein>
<dbReference type="EMBL" id="MOBX01000013">
    <property type="protein sequence ID" value="RON81326.1"/>
    <property type="molecule type" value="Genomic_DNA"/>
</dbReference>
<feature type="transmembrane region" description="Helical" evidence="1">
    <location>
        <begin position="57"/>
        <end position="77"/>
    </location>
</feature>
<dbReference type="Proteomes" id="UP000285378">
    <property type="component" value="Unassembled WGS sequence"/>
</dbReference>
<keyword evidence="1" id="KW-0472">Membrane</keyword>
<evidence type="ECO:0008006" key="4">
    <source>
        <dbReference type="Google" id="ProtNLM"/>
    </source>
</evidence>
<gene>
    <name evidence="2" type="ORF">BK670_14225</name>
</gene>
<dbReference type="AlphaFoldDB" id="A0A423MDH1"/>
<evidence type="ECO:0000313" key="3">
    <source>
        <dbReference type="Proteomes" id="UP000285378"/>
    </source>
</evidence>
<feature type="transmembrane region" description="Helical" evidence="1">
    <location>
        <begin position="83"/>
        <end position="101"/>
    </location>
</feature>
<keyword evidence="1" id="KW-0812">Transmembrane</keyword>
<proteinExistence type="predicted"/>
<name>A0A423MDH1_PSEFL</name>
<feature type="transmembrane region" description="Helical" evidence="1">
    <location>
        <begin position="108"/>
        <end position="124"/>
    </location>
</feature>
<organism evidence="2 3">
    <name type="scientific">Pseudomonas fluorescens</name>
    <dbReference type="NCBI Taxonomy" id="294"/>
    <lineage>
        <taxon>Bacteria</taxon>
        <taxon>Pseudomonadati</taxon>
        <taxon>Pseudomonadota</taxon>
        <taxon>Gammaproteobacteria</taxon>
        <taxon>Pseudomonadales</taxon>
        <taxon>Pseudomonadaceae</taxon>
        <taxon>Pseudomonas</taxon>
    </lineage>
</organism>
<evidence type="ECO:0000256" key="1">
    <source>
        <dbReference type="SAM" id="Phobius"/>
    </source>
</evidence>
<dbReference type="RefSeq" id="WP_123450678.1">
    <property type="nucleotide sequence ID" value="NZ_MOBX01000013.1"/>
</dbReference>
<reference evidence="2 3" key="1">
    <citation type="submission" date="2016-10" db="EMBL/GenBank/DDBJ databases">
        <title>Comparative genome analysis of multiple Pseudomonas spp. focuses on biocontrol and plant growth promoting traits.</title>
        <authorList>
            <person name="Tao X.-Y."/>
            <person name="Taylor C.G."/>
        </authorList>
    </citation>
    <scope>NUCLEOTIDE SEQUENCE [LARGE SCALE GENOMIC DNA]</scope>
    <source>
        <strain evidence="2 3">28B5</strain>
    </source>
</reference>
<accession>A0A423MDH1</accession>
<dbReference type="OrthoDB" id="6871677at2"/>
<feature type="transmembrane region" description="Helical" evidence="1">
    <location>
        <begin position="136"/>
        <end position="160"/>
    </location>
</feature>